<comment type="caution">
    <text evidence="2">The sequence shown here is derived from an EMBL/GenBank/DDBJ whole genome shotgun (WGS) entry which is preliminary data.</text>
</comment>
<gene>
    <name evidence="2" type="ORF">EYF80_061992</name>
</gene>
<sequence length="230" mass="25594">MRSISDLKPPFKWLFQFKFSDEVKPPPSSTLLHLLYNHGAPRCRCPLVLPEEPSLCWPSPTCEDADWRERFPTSVDTQEQSGTPTGDGGEEEGRRRGGEEERGRGGGVEEGRRGRGPRRTPPNPTPHRPHPSQTLPLTDPTPPHPTPPLTDPTPPHPTPPLKDPTPPLTDPTPQRTFLNNQRWNAAGGPLLRDHRRGTGTRTLVVLWSLNSFTRIQSGCWTLCSPSNAQL</sequence>
<evidence type="ECO:0000256" key="1">
    <source>
        <dbReference type="SAM" id="MobiDB-lite"/>
    </source>
</evidence>
<organism evidence="2 3">
    <name type="scientific">Liparis tanakae</name>
    <name type="common">Tanaka's snailfish</name>
    <dbReference type="NCBI Taxonomy" id="230148"/>
    <lineage>
        <taxon>Eukaryota</taxon>
        <taxon>Metazoa</taxon>
        <taxon>Chordata</taxon>
        <taxon>Craniata</taxon>
        <taxon>Vertebrata</taxon>
        <taxon>Euteleostomi</taxon>
        <taxon>Actinopterygii</taxon>
        <taxon>Neopterygii</taxon>
        <taxon>Teleostei</taxon>
        <taxon>Neoteleostei</taxon>
        <taxon>Acanthomorphata</taxon>
        <taxon>Eupercaria</taxon>
        <taxon>Perciformes</taxon>
        <taxon>Cottioidei</taxon>
        <taxon>Cottales</taxon>
        <taxon>Liparidae</taxon>
        <taxon>Liparis</taxon>
    </lineage>
</organism>
<evidence type="ECO:0000313" key="3">
    <source>
        <dbReference type="Proteomes" id="UP000314294"/>
    </source>
</evidence>
<keyword evidence="3" id="KW-1185">Reference proteome</keyword>
<feature type="compositionally biased region" description="Polar residues" evidence="1">
    <location>
        <begin position="174"/>
        <end position="183"/>
    </location>
</feature>
<name>A0A4Z2EG43_9TELE</name>
<protein>
    <submittedName>
        <fullName evidence="2">Uncharacterized protein</fullName>
    </submittedName>
</protein>
<dbReference type="EMBL" id="SRLO01007640">
    <property type="protein sequence ID" value="TNN27859.1"/>
    <property type="molecule type" value="Genomic_DNA"/>
</dbReference>
<proteinExistence type="predicted"/>
<evidence type="ECO:0000313" key="2">
    <source>
        <dbReference type="EMBL" id="TNN27859.1"/>
    </source>
</evidence>
<reference evidence="2 3" key="1">
    <citation type="submission" date="2019-03" db="EMBL/GenBank/DDBJ databases">
        <title>First draft genome of Liparis tanakae, snailfish: a comprehensive survey of snailfish specific genes.</title>
        <authorList>
            <person name="Kim W."/>
            <person name="Song I."/>
            <person name="Jeong J.-H."/>
            <person name="Kim D."/>
            <person name="Kim S."/>
            <person name="Ryu S."/>
            <person name="Song J.Y."/>
            <person name="Lee S.K."/>
        </authorList>
    </citation>
    <scope>NUCLEOTIDE SEQUENCE [LARGE SCALE GENOMIC DNA]</scope>
    <source>
        <tissue evidence="2">Muscle</tissue>
    </source>
</reference>
<dbReference type="Proteomes" id="UP000314294">
    <property type="component" value="Unassembled WGS sequence"/>
</dbReference>
<dbReference type="PRINTS" id="PR01217">
    <property type="entry name" value="PRICHEXTENSN"/>
</dbReference>
<accession>A0A4Z2EG43</accession>
<feature type="region of interest" description="Disordered" evidence="1">
    <location>
        <begin position="72"/>
        <end position="195"/>
    </location>
</feature>
<feature type="compositionally biased region" description="Basic and acidic residues" evidence="1">
    <location>
        <begin position="91"/>
        <end position="113"/>
    </location>
</feature>
<dbReference type="AlphaFoldDB" id="A0A4Z2EG43"/>
<feature type="compositionally biased region" description="Pro residues" evidence="1">
    <location>
        <begin position="139"/>
        <end position="170"/>
    </location>
</feature>